<dbReference type="InterPro" id="IPR002885">
    <property type="entry name" value="PPR_rpt"/>
</dbReference>
<dbReference type="Pfam" id="PF13041">
    <property type="entry name" value="PPR_2"/>
    <property type="match status" value="2"/>
</dbReference>
<gene>
    <name evidence="5" type="ORF">KSP40_PGU007566</name>
</gene>
<keyword evidence="6" id="KW-1185">Reference proteome</keyword>
<dbReference type="PANTHER" id="PTHR47939:SF10">
    <property type="entry name" value="PENTACOTRIPEPTIDE-REPEAT REGION OF PRORP DOMAIN-CONTAINING PROTEIN"/>
    <property type="match status" value="1"/>
</dbReference>
<dbReference type="InterPro" id="IPR011990">
    <property type="entry name" value="TPR-like_helical_dom_sf"/>
</dbReference>
<comment type="caution">
    <text evidence="5">The sequence shown here is derived from an EMBL/GenBank/DDBJ whole genome shotgun (WGS) entry which is preliminary data.</text>
</comment>
<dbReference type="PANTHER" id="PTHR47939">
    <property type="entry name" value="MEMBRANE-ASSOCIATED SALT-INDUCIBLE PROTEIN-LIKE"/>
    <property type="match status" value="1"/>
</dbReference>
<evidence type="ECO:0000256" key="3">
    <source>
        <dbReference type="PROSITE-ProRule" id="PRU00708"/>
    </source>
</evidence>
<evidence type="ECO:0000256" key="2">
    <source>
        <dbReference type="ARBA" id="ARBA00022737"/>
    </source>
</evidence>
<dbReference type="Gene3D" id="1.25.40.10">
    <property type="entry name" value="Tetratricopeptide repeat domain"/>
    <property type="match status" value="2"/>
</dbReference>
<feature type="region of interest" description="Disordered" evidence="4">
    <location>
        <begin position="56"/>
        <end position="89"/>
    </location>
</feature>
<keyword evidence="2" id="KW-0677">Repeat</keyword>
<dbReference type="SUPFAM" id="SSF81901">
    <property type="entry name" value="HCP-like"/>
    <property type="match status" value="1"/>
</dbReference>
<proteinExistence type="inferred from homology"/>
<comment type="similarity">
    <text evidence="1">Belongs to the PPR family. P subfamily.</text>
</comment>
<feature type="repeat" description="PPR" evidence="3">
    <location>
        <begin position="383"/>
        <end position="417"/>
    </location>
</feature>
<dbReference type="NCBIfam" id="TIGR00756">
    <property type="entry name" value="PPR"/>
    <property type="match status" value="3"/>
</dbReference>
<feature type="repeat" description="PPR" evidence="3">
    <location>
        <begin position="418"/>
        <end position="452"/>
    </location>
</feature>
<evidence type="ECO:0000256" key="4">
    <source>
        <dbReference type="SAM" id="MobiDB-lite"/>
    </source>
</evidence>
<reference evidence="5 6" key="1">
    <citation type="journal article" date="2022" name="Nat. Plants">
        <title>Genomes of leafy and leafless Platanthera orchids illuminate the evolution of mycoheterotrophy.</title>
        <authorList>
            <person name="Li M.H."/>
            <person name="Liu K.W."/>
            <person name="Li Z."/>
            <person name="Lu H.C."/>
            <person name="Ye Q.L."/>
            <person name="Zhang D."/>
            <person name="Wang J.Y."/>
            <person name="Li Y.F."/>
            <person name="Zhong Z.M."/>
            <person name="Liu X."/>
            <person name="Yu X."/>
            <person name="Liu D.K."/>
            <person name="Tu X.D."/>
            <person name="Liu B."/>
            <person name="Hao Y."/>
            <person name="Liao X.Y."/>
            <person name="Jiang Y.T."/>
            <person name="Sun W.H."/>
            <person name="Chen J."/>
            <person name="Chen Y.Q."/>
            <person name="Ai Y."/>
            <person name="Zhai J.W."/>
            <person name="Wu S.S."/>
            <person name="Zhou Z."/>
            <person name="Hsiao Y.Y."/>
            <person name="Wu W.L."/>
            <person name="Chen Y.Y."/>
            <person name="Lin Y.F."/>
            <person name="Hsu J.L."/>
            <person name="Li C.Y."/>
            <person name="Wang Z.W."/>
            <person name="Zhao X."/>
            <person name="Zhong W.Y."/>
            <person name="Ma X.K."/>
            <person name="Ma L."/>
            <person name="Huang J."/>
            <person name="Chen G.Z."/>
            <person name="Huang M.Z."/>
            <person name="Huang L."/>
            <person name="Peng D.H."/>
            <person name="Luo Y.B."/>
            <person name="Zou S.Q."/>
            <person name="Chen S.P."/>
            <person name="Lan S."/>
            <person name="Tsai W.C."/>
            <person name="Van de Peer Y."/>
            <person name="Liu Z.J."/>
        </authorList>
    </citation>
    <scope>NUCLEOTIDE SEQUENCE [LARGE SCALE GENOMIC DNA]</scope>
    <source>
        <strain evidence="5">Lor288</strain>
    </source>
</reference>
<organism evidence="5 6">
    <name type="scientific">Platanthera guangdongensis</name>
    <dbReference type="NCBI Taxonomy" id="2320717"/>
    <lineage>
        <taxon>Eukaryota</taxon>
        <taxon>Viridiplantae</taxon>
        <taxon>Streptophyta</taxon>
        <taxon>Embryophyta</taxon>
        <taxon>Tracheophyta</taxon>
        <taxon>Spermatophyta</taxon>
        <taxon>Magnoliopsida</taxon>
        <taxon>Liliopsida</taxon>
        <taxon>Asparagales</taxon>
        <taxon>Orchidaceae</taxon>
        <taxon>Orchidoideae</taxon>
        <taxon>Orchideae</taxon>
        <taxon>Orchidinae</taxon>
        <taxon>Platanthera</taxon>
    </lineage>
</organism>
<dbReference type="Proteomes" id="UP001412067">
    <property type="component" value="Unassembled WGS sequence"/>
</dbReference>
<dbReference type="PROSITE" id="PS51375">
    <property type="entry name" value="PPR"/>
    <property type="match status" value="4"/>
</dbReference>
<name>A0ABR2LQP2_9ASPA</name>
<dbReference type="Pfam" id="PF01535">
    <property type="entry name" value="PPR"/>
    <property type="match status" value="1"/>
</dbReference>
<evidence type="ECO:0000256" key="1">
    <source>
        <dbReference type="ARBA" id="ARBA00007626"/>
    </source>
</evidence>
<feature type="repeat" description="PPR" evidence="3">
    <location>
        <begin position="453"/>
        <end position="487"/>
    </location>
</feature>
<protein>
    <submittedName>
        <fullName evidence="5">Pentatricopeptide repeat-containing protein</fullName>
    </submittedName>
</protein>
<evidence type="ECO:0000313" key="6">
    <source>
        <dbReference type="Proteomes" id="UP001412067"/>
    </source>
</evidence>
<sequence length="551" mass="62312">MWRSRAPVLILRRSIIQNFIPPPRITPAWSILAPSAPSKWYTRTFPAFLNPKFFSTATESTPEEGETSHATLDLGRNPDFPSQEADRFSSKLDESDISPVAFKVEQDENEIEETGEATADDVPVVNIDQLDSVVSILQSTLPQEIELSLNKLEELSLTEEFVLRVFQDAHVSGENLVSFFRFAIKKEESVRTSTALHLLIQTISASDEIGKMEAYMLWDLIKDFVKMEGIVVTEMLNQLISIFWKLGKAKAALEVFNKFSEFGCTPDGNSFYYTIESLGKKSMIDRAWSVCEKMLDSGNLPDSKILKNDIFPGTDALSYLIGSLCRNDEHVHLAMELLEDHPQKSLRYRNNAALVVKSLTRMKDAKAAKSLLLRMIDSGPFPKKSTFNFVITLLCKDGEVEDAISLTKVMERGGLRLDVYTYSVIMSGFAKAGLMDEAFKIFCEAKKYHKVLTPVTYHILIRGFCKMEEYEKALECLKDSKEHGVQPNSDEYNKLIKTLCLKALDWRTAEKLSEEMKESGLHLEEATHSLIAAVKTLEEEQMEEDESKTDT</sequence>
<dbReference type="InterPro" id="IPR050667">
    <property type="entry name" value="PPR-containing_protein"/>
</dbReference>
<dbReference type="EMBL" id="JBBWWR010000016">
    <property type="protein sequence ID" value="KAK8947761.1"/>
    <property type="molecule type" value="Genomic_DNA"/>
</dbReference>
<evidence type="ECO:0000313" key="5">
    <source>
        <dbReference type="EMBL" id="KAK8947761.1"/>
    </source>
</evidence>
<accession>A0ABR2LQP2</accession>
<feature type="repeat" description="PPR" evidence="3">
    <location>
        <begin position="488"/>
        <end position="523"/>
    </location>
</feature>